<accession>A0ABW5MSK2</accession>
<reference evidence="2" key="1">
    <citation type="journal article" date="2019" name="Int. J. Syst. Evol. Microbiol.">
        <title>The Global Catalogue of Microorganisms (GCM) 10K type strain sequencing project: providing services to taxonomists for standard genome sequencing and annotation.</title>
        <authorList>
            <consortium name="The Broad Institute Genomics Platform"/>
            <consortium name="The Broad Institute Genome Sequencing Center for Infectious Disease"/>
            <person name="Wu L."/>
            <person name="Ma J."/>
        </authorList>
    </citation>
    <scope>NUCLEOTIDE SEQUENCE [LARGE SCALE GENOMIC DNA]</scope>
    <source>
        <strain evidence="2">KCTC 52368</strain>
    </source>
</reference>
<dbReference type="EMBL" id="JBHULB010000002">
    <property type="protein sequence ID" value="MFD2585454.1"/>
    <property type="molecule type" value="Genomic_DNA"/>
</dbReference>
<evidence type="ECO:0000313" key="2">
    <source>
        <dbReference type="Proteomes" id="UP001597526"/>
    </source>
</evidence>
<sequence>MREDLLHFIWKTKKLPLGRLETSKKEPLIIHGSGLHNQNAGPDFFNAQIEINGQLWAGNVEIHLKASDWYAHNHETDPNYDNVILHVVWEHDVAVFRKDNSEIATLELKNYISPSLLEAYMALMDNPKRKFINCEKDFKSVNQFQIENWLERLYIERLESKSALVFTLLKQSNNDWEQVLFSMLLKNFGTTLNGNAFLSISEVLDFSVVRKLQNSSIALESLFFGMANLLEDQEVTDEYYQNHQKEFNFLRTKFQLNNEQVLKLNFFGLRPNNFPTLRLSQLANLYSTNHHLFSKLIEVKNVDEIYALFDLYANSYWDTHFTFGKESKPRKKKLTKNFIDLIIINTIIPIKFSYAKSLGKTIDDTLFLLMRNLKPEKNSIIEKYDSIGSKTKNAFESQSKLQLYNQYCKENKCLQCSLGMTLLNENG</sequence>
<dbReference type="InterPro" id="IPR021272">
    <property type="entry name" value="DUF2851"/>
</dbReference>
<proteinExistence type="predicted"/>
<name>A0ABW5MSK2_9FLAO</name>
<dbReference type="Proteomes" id="UP001597526">
    <property type="component" value="Unassembled WGS sequence"/>
</dbReference>
<evidence type="ECO:0000313" key="1">
    <source>
        <dbReference type="EMBL" id="MFD2585454.1"/>
    </source>
</evidence>
<dbReference type="Pfam" id="PF11013">
    <property type="entry name" value="DUF2851"/>
    <property type="match status" value="1"/>
</dbReference>
<organism evidence="1 2">
    <name type="scientific">Croceitalea marina</name>
    <dbReference type="NCBI Taxonomy" id="1775166"/>
    <lineage>
        <taxon>Bacteria</taxon>
        <taxon>Pseudomonadati</taxon>
        <taxon>Bacteroidota</taxon>
        <taxon>Flavobacteriia</taxon>
        <taxon>Flavobacteriales</taxon>
        <taxon>Flavobacteriaceae</taxon>
        <taxon>Croceitalea</taxon>
    </lineage>
</organism>
<protein>
    <submittedName>
        <fullName evidence="1">DUF2851 family protein</fullName>
    </submittedName>
</protein>
<keyword evidence="2" id="KW-1185">Reference proteome</keyword>
<comment type="caution">
    <text evidence="1">The sequence shown here is derived from an EMBL/GenBank/DDBJ whole genome shotgun (WGS) entry which is preliminary data.</text>
</comment>
<dbReference type="RefSeq" id="WP_377764854.1">
    <property type="nucleotide sequence ID" value="NZ_JBHULB010000002.1"/>
</dbReference>
<gene>
    <name evidence="1" type="ORF">ACFSQJ_00830</name>
</gene>